<evidence type="ECO:0000313" key="1">
    <source>
        <dbReference type="EMBL" id="MDZ5711350.1"/>
    </source>
</evidence>
<comment type="caution">
    <text evidence="1">The sequence shown here is derived from an EMBL/GenBank/DDBJ whole genome shotgun (WGS) entry which is preliminary data.</text>
</comment>
<gene>
    <name evidence="1" type="ORF">UFB30_03900</name>
</gene>
<name>A0ABU5KJB6_9BACL</name>
<sequence>MPLIKGGLRSLREGAVRYSEGNGRLLYMCYGIILMCKKQPVLTKDYNDIQIDPISIKTDHNIAEKFSLSFLITQDGCSCDFFHSYSHQPYDRALRIKLSLMIHEIYLQQKPIGIYYKNFEGDYSTAKMIFTKSQEVYHVDEELSFLKEEQVFYFVAAPVDV</sequence>
<dbReference type="Proteomes" id="UP001292084">
    <property type="component" value="Unassembled WGS sequence"/>
</dbReference>
<accession>A0ABU5KJB6</accession>
<organism evidence="1 2">
    <name type="scientific">Jeotgalibacillus haloalkalitolerans</name>
    <dbReference type="NCBI Taxonomy" id="3104292"/>
    <lineage>
        <taxon>Bacteria</taxon>
        <taxon>Bacillati</taxon>
        <taxon>Bacillota</taxon>
        <taxon>Bacilli</taxon>
        <taxon>Bacillales</taxon>
        <taxon>Caryophanaceae</taxon>
        <taxon>Jeotgalibacillus</taxon>
    </lineage>
</organism>
<dbReference type="EMBL" id="JAXQNN010000001">
    <property type="protein sequence ID" value="MDZ5711350.1"/>
    <property type="molecule type" value="Genomic_DNA"/>
</dbReference>
<evidence type="ECO:0000313" key="2">
    <source>
        <dbReference type="Proteomes" id="UP001292084"/>
    </source>
</evidence>
<keyword evidence="2" id="KW-1185">Reference proteome</keyword>
<protein>
    <submittedName>
        <fullName evidence="1">Uncharacterized protein</fullName>
    </submittedName>
</protein>
<reference evidence="1 2" key="1">
    <citation type="submission" date="2023-12" db="EMBL/GenBank/DDBJ databases">
        <title>Jeotgalibacillus haloalkaliphilus sp. nov., a novel salt-tolerant bacteria, isolated from the estuary of the Fenhe River into the Yellow River.</title>
        <authorList>
            <person name="Li Y."/>
        </authorList>
    </citation>
    <scope>NUCLEOTIDE SEQUENCE [LARGE SCALE GENOMIC DNA]</scope>
    <source>
        <strain evidence="1 2">HH7-29</strain>
    </source>
</reference>
<proteinExistence type="predicted"/>